<feature type="compositionally biased region" description="Basic and acidic residues" evidence="1">
    <location>
        <begin position="134"/>
        <end position="153"/>
    </location>
</feature>
<dbReference type="OrthoDB" id="378622at2759"/>
<evidence type="ECO:0000313" key="2">
    <source>
        <dbReference type="EMBL" id="SOV80948.1"/>
    </source>
</evidence>
<dbReference type="Proteomes" id="UP000240500">
    <property type="component" value="Chromosome 12"/>
</dbReference>
<reference evidence="2 3" key="1">
    <citation type="submission" date="2016-09" db="EMBL/GenBank/DDBJ databases">
        <authorList>
            <consortium name="Pathogen Informatics"/>
        </authorList>
    </citation>
    <scope>NUCLEOTIDE SEQUENCE [LARGE SCALE GENOMIC DNA]</scope>
</reference>
<feature type="region of interest" description="Disordered" evidence="1">
    <location>
        <begin position="1"/>
        <end position="78"/>
    </location>
</feature>
<gene>
    <name evidence="2" type="ORF">PRG01_1254900</name>
</gene>
<feature type="region of interest" description="Disordered" evidence="1">
    <location>
        <begin position="129"/>
        <end position="161"/>
    </location>
</feature>
<dbReference type="VEuPathDB" id="PlasmoDB:PRCDC_1251000"/>
<feature type="compositionally biased region" description="Low complexity" evidence="1">
    <location>
        <begin position="64"/>
        <end position="78"/>
    </location>
</feature>
<feature type="compositionally biased region" description="Basic and acidic residues" evidence="1">
    <location>
        <begin position="14"/>
        <end position="63"/>
    </location>
</feature>
<accession>A0A2P9DJ09</accession>
<dbReference type="EMBL" id="LT969575">
    <property type="protein sequence ID" value="SOV80948.1"/>
    <property type="molecule type" value="Genomic_DNA"/>
</dbReference>
<feature type="compositionally biased region" description="Basic residues" evidence="1">
    <location>
        <begin position="1"/>
        <end position="13"/>
    </location>
</feature>
<protein>
    <submittedName>
        <fullName evidence="2">Uncharacterized protein</fullName>
    </submittedName>
</protein>
<sequence length="757" mass="90329">MKKGEKKKKKTSNKGKEKEQDKKVIGKNNKGKDKEKYKNKDREKYKNKEEKNQDKVRSNDNRTSHNNNNNNEIFNPQLSARELKKIQYYENMFKRMEQQIEENNMDSHVNNNNNNNNNNNEKKKKINQLKKNNKKEQEDYEEKKNGENEDNKKGMQGNEDSNINDVLINDVHKNDVHINDVHINDSHINDSHINDSHKNDVHINDVHKNDVHINDVHINDVHINDVHINDVHVNDSHINNSNYKYIKHDESLCNKSSSSIQNVEGTKKRETNIKCKKLNVVKNIDETHEEIYNVVNNNKRNEEIYIEKNIMCNDKDISEKINEEDNKNDNEEEKNDHRLSDRENVDKKDELLLEDNKDILIKNIIYNKGNILKEQNDMMKKEICCYDFNRNVFHSNDIEDINKIKEEEFTNKNIYKILYYDNRNKDTCKYEYNIYNNKYIELKKSHKKYGLTNQRLIINYERGYCSDNVINYNNINKVIYRIYNNNKKKKNIYIHNNNNNKKTLNFKRSFSISSNIGDYFYDISMAHLKNNCESSPSSSSSSMHDITYHKNIFEDDKISKVKYFMNYSDDDNKNTYKDYLVQKNNINNNVHNNIVVRDISEIGNDKNKKNKNTYMNELNNLKCIKNDINKTNQLLKLYSNDKLNVLQYYDEKFKERKNNENDGSEYARKSSIDEVHNIHYESKIYNVNFCIKKYLRNMKYVNLKRLKTINEKNCKLYVKGCTHFLNLNKFNDALSCLSKLQNLKGKKKKKKEKQKKA</sequence>
<proteinExistence type="predicted"/>
<organism evidence="2 3">
    <name type="scientific">Plasmodium reichenowi</name>
    <dbReference type="NCBI Taxonomy" id="5854"/>
    <lineage>
        <taxon>Eukaryota</taxon>
        <taxon>Sar</taxon>
        <taxon>Alveolata</taxon>
        <taxon>Apicomplexa</taxon>
        <taxon>Aconoidasida</taxon>
        <taxon>Haemosporida</taxon>
        <taxon>Plasmodiidae</taxon>
        <taxon>Plasmodium</taxon>
        <taxon>Plasmodium (Laverania)</taxon>
    </lineage>
</organism>
<evidence type="ECO:0000256" key="1">
    <source>
        <dbReference type="SAM" id="MobiDB-lite"/>
    </source>
</evidence>
<feature type="region of interest" description="Disordered" evidence="1">
    <location>
        <begin position="321"/>
        <end position="342"/>
    </location>
</feature>
<name>A0A2P9DJ09_PLARE</name>
<dbReference type="VEuPathDB" id="PlasmoDB:PRG01_1254900"/>
<dbReference type="AlphaFoldDB" id="A0A2P9DJ09"/>
<evidence type="ECO:0000313" key="3">
    <source>
        <dbReference type="Proteomes" id="UP000240500"/>
    </source>
</evidence>